<proteinExistence type="predicted"/>
<dbReference type="Proteomes" id="UP001602013">
    <property type="component" value="Unassembled WGS sequence"/>
</dbReference>
<keyword evidence="2" id="KW-0812">Transmembrane</keyword>
<organism evidence="3 4">
    <name type="scientific">Microtetraspora malaysiensis</name>
    <dbReference type="NCBI Taxonomy" id="161358"/>
    <lineage>
        <taxon>Bacteria</taxon>
        <taxon>Bacillati</taxon>
        <taxon>Actinomycetota</taxon>
        <taxon>Actinomycetes</taxon>
        <taxon>Streptosporangiales</taxon>
        <taxon>Streptosporangiaceae</taxon>
        <taxon>Microtetraspora</taxon>
    </lineage>
</organism>
<comment type="caution">
    <text evidence="3">The sequence shown here is derived from an EMBL/GenBank/DDBJ whole genome shotgun (WGS) entry which is preliminary data.</text>
</comment>
<evidence type="ECO:0000256" key="2">
    <source>
        <dbReference type="SAM" id="Phobius"/>
    </source>
</evidence>
<feature type="transmembrane region" description="Helical" evidence="2">
    <location>
        <begin position="366"/>
        <end position="389"/>
    </location>
</feature>
<accession>A0ABW6SRD1</accession>
<dbReference type="EMBL" id="JBIASD010000010">
    <property type="protein sequence ID" value="MFF3667458.1"/>
    <property type="molecule type" value="Genomic_DNA"/>
</dbReference>
<evidence type="ECO:0000256" key="1">
    <source>
        <dbReference type="SAM" id="MobiDB-lite"/>
    </source>
</evidence>
<feature type="compositionally biased region" description="Low complexity" evidence="1">
    <location>
        <begin position="235"/>
        <end position="246"/>
    </location>
</feature>
<reference evidence="3 4" key="1">
    <citation type="submission" date="2024-10" db="EMBL/GenBank/DDBJ databases">
        <title>The Natural Products Discovery Center: Release of the First 8490 Sequenced Strains for Exploring Actinobacteria Biosynthetic Diversity.</title>
        <authorList>
            <person name="Kalkreuter E."/>
            <person name="Kautsar S.A."/>
            <person name="Yang D."/>
            <person name="Bader C.D."/>
            <person name="Teijaro C.N."/>
            <person name="Fluegel L."/>
            <person name="Davis C.M."/>
            <person name="Simpson J.R."/>
            <person name="Lauterbach L."/>
            <person name="Steele A.D."/>
            <person name="Gui C."/>
            <person name="Meng S."/>
            <person name="Li G."/>
            <person name="Viehrig K."/>
            <person name="Ye F."/>
            <person name="Su P."/>
            <person name="Kiefer A.F."/>
            <person name="Nichols A."/>
            <person name="Cepeda A.J."/>
            <person name="Yan W."/>
            <person name="Fan B."/>
            <person name="Jiang Y."/>
            <person name="Adhikari A."/>
            <person name="Zheng C.-J."/>
            <person name="Schuster L."/>
            <person name="Cowan T.M."/>
            <person name="Smanski M.J."/>
            <person name="Chevrette M.G."/>
            <person name="De Carvalho L.P.S."/>
            <person name="Shen B."/>
        </authorList>
    </citation>
    <scope>NUCLEOTIDE SEQUENCE [LARGE SCALE GENOMIC DNA]</scope>
    <source>
        <strain evidence="3 4">NPDC002173</strain>
    </source>
</reference>
<dbReference type="InterPro" id="IPR043993">
    <property type="entry name" value="T4SS_pilin"/>
</dbReference>
<keyword evidence="2" id="KW-1133">Transmembrane helix</keyword>
<dbReference type="Pfam" id="PF18895">
    <property type="entry name" value="T4SS_pilin"/>
    <property type="match status" value="1"/>
</dbReference>
<feature type="region of interest" description="Disordered" evidence="1">
    <location>
        <begin position="235"/>
        <end position="290"/>
    </location>
</feature>
<evidence type="ECO:0000313" key="3">
    <source>
        <dbReference type="EMBL" id="MFF3667458.1"/>
    </source>
</evidence>
<dbReference type="RefSeq" id="WP_387412410.1">
    <property type="nucleotide sequence ID" value="NZ_JBIASD010000010.1"/>
</dbReference>
<keyword evidence="4" id="KW-1185">Reference proteome</keyword>
<gene>
    <name evidence="3" type="ORF">ACFYXI_17820</name>
</gene>
<feature type="transmembrane region" description="Helical" evidence="2">
    <location>
        <begin position="401"/>
        <end position="423"/>
    </location>
</feature>
<protein>
    <submittedName>
        <fullName evidence="3">Uncharacterized protein</fullName>
    </submittedName>
</protein>
<feature type="transmembrane region" description="Helical" evidence="2">
    <location>
        <begin position="317"/>
        <end position="346"/>
    </location>
</feature>
<name>A0ABW6SRD1_9ACTN</name>
<evidence type="ECO:0000313" key="4">
    <source>
        <dbReference type="Proteomes" id="UP001602013"/>
    </source>
</evidence>
<keyword evidence="2" id="KW-0472">Membrane</keyword>
<sequence>MSAHHVTESPLDTAETSFRLLTTGPGSLSLNCATLAPELPRGPVGLLELRMLLTSRHVTDDARDAVWRELVARARQSRSTWTVAAVGMAIPALRTIALSLTREMSCGDPMDIDIAILAGYLRALHRVDLDLPDVRPRLCEAARFAGENTLRYLTARAERQQPAGEPPPPPRPWFHPDLVLIDAVAEGVLSELDAELISLSRLEDVPLRMLGQVRKPRHRRDVTLAGGLWWLETEPPTSPSIASSSTDVDEAVHMASARSQGTPDAETATDPKGGRGTTPGSARISPDHPSVAARLRCSGQQSPRHPIGRRPRHMTPALGYIVLWGLAITAVVLLVIAAVATGAFAASAAAATPSDLNAVLNNLRGWLIGLLATLATLMLTIGGLRYLVAGGDPGEVQKAKGALKAAAFGYALAVLAPLFVSVLKRVVGG</sequence>